<name>A0A5J4WSU3_9EUKA</name>
<sequence length="564" mass="64749">MTAGTLIIQNLNKKTTAETIEHLFERIGEVDYVRIESEYGVSKGIGYAKMANFETALKIIEIFHMLILDDNQIRIELENEETMDDNNQNKDKSASKNEDLTLSKVGSVQSVNQPNFQSNLNQSEQIIVVPQDYNVGGLTKLGSDIWLEIINDTTDLRDVQQMLCINKKIYSLKEHPRFRKSVENGLSQNTCRRILVIGEPPHNLLINTIPKPDRTERDKQEILSVIIDLTTKVNQNLNYLSQLIKKVSIVPYYYYGKDLTQKPTYYVFYINGLNQLKMKPIMFNKNLQYVDVDLQIEQDIKIELPPESVQFVDVQSRRQYSMALTIDGQLWSCYMNDDGFHGYSTGGQWRVNPHLIAQNELTDTNKMKPKFIDEVRGQLSDEVGPFGVFGTFHVVKCCGGQSFLTADGIVIQKVYQDHYEKSYLYTPIDPKWFFGERIADIHYIQVDSQDCWFSYRVYITLSGKVIILFHHDEQLYTDTIIEVLSKPDSVFQLPFPLSEMTTSIVGDWGYISVLKKDGQIININFRDEVDCDVTDYITELANADGALSGMKIKEFQSGSMFLFG</sequence>
<dbReference type="InterPro" id="IPR035979">
    <property type="entry name" value="RBD_domain_sf"/>
</dbReference>
<dbReference type="Gene3D" id="3.30.70.330">
    <property type="match status" value="1"/>
</dbReference>
<feature type="domain" description="RRM" evidence="2">
    <location>
        <begin position="4"/>
        <end position="80"/>
    </location>
</feature>
<evidence type="ECO:0000313" key="4">
    <source>
        <dbReference type="Proteomes" id="UP000324800"/>
    </source>
</evidence>
<dbReference type="Proteomes" id="UP000324800">
    <property type="component" value="Unassembled WGS sequence"/>
</dbReference>
<protein>
    <recommendedName>
        <fullName evidence="2">RRM domain-containing protein</fullName>
    </recommendedName>
</protein>
<dbReference type="SUPFAM" id="SSF54928">
    <property type="entry name" value="RNA-binding domain, RBD"/>
    <property type="match status" value="1"/>
</dbReference>
<comment type="caution">
    <text evidence="3">The sequence shown here is derived from an EMBL/GenBank/DDBJ whole genome shotgun (WGS) entry which is preliminary data.</text>
</comment>
<dbReference type="InterPro" id="IPR012677">
    <property type="entry name" value="Nucleotide-bd_a/b_plait_sf"/>
</dbReference>
<accession>A0A5J4WSU3</accession>
<dbReference type="Pfam" id="PF00076">
    <property type="entry name" value="RRM_1"/>
    <property type="match status" value="1"/>
</dbReference>
<proteinExistence type="predicted"/>
<dbReference type="PROSITE" id="PS50102">
    <property type="entry name" value="RRM"/>
    <property type="match status" value="1"/>
</dbReference>
<evidence type="ECO:0000313" key="3">
    <source>
        <dbReference type="EMBL" id="KAA6397485.1"/>
    </source>
</evidence>
<reference evidence="3 4" key="1">
    <citation type="submission" date="2019-03" db="EMBL/GenBank/DDBJ databases">
        <title>Single cell metagenomics reveals metabolic interactions within the superorganism composed of flagellate Streblomastix strix and complex community of Bacteroidetes bacteria on its surface.</title>
        <authorList>
            <person name="Treitli S.C."/>
            <person name="Kolisko M."/>
            <person name="Husnik F."/>
            <person name="Keeling P."/>
            <person name="Hampl V."/>
        </authorList>
    </citation>
    <scope>NUCLEOTIDE SEQUENCE [LARGE SCALE GENOMIC DNA]</scope>
    <source>
        <strain evidence="3">ST1C</strain>
    </source>
</reference>
<dbReference type="InterPro" id="IPR009091">
    <property type="entry name" value="RCC1/BLIP-II"/>
</dbReference>
<evidence type="ECO:0000256" key="1">
    <source>
        <dbReference type="PROSITE-ProRule" id="PRU00176"/>
    </source>
</evidence>
<dbReference type="AlphaFoldDB" id="A0A5J4WSU3"/>
<dbReference type="GO" id="GO:0003723">
    <property type="term" value="F:RNA binding"/>
    <property type="evidence" value="ECO:0007669"/>
    <property type="project" value="UniProtKB-UniRule"/>
</dbReference>
<dbReference type="SUPFAM" id="SSF50985">
    <property type="entry name" value="RCC1/BLIP-II"/>
    <property type="match status" value="1"/>
</dbReference>
<dbReference type="OrthoDB" id="61110at2759"/>
<organism evidence="3 4">
    <name type="scientific">Streblomastix strix</name>
    <dbReference type="NCBI Taxonomy" id="222440"/>
    <lineage>
        <taxon>Eukaryota</taxon>
        <taxon>Metamonada</taxon>
        <taxon>Preaxostyla</taxon>
        <taxon>Oxymonadida</taxon>
        <taxon>Streblomastigidae</taxon>
        <taxon>Streblomastix</taxon>
    </lineage>
</organism>
<keyword evidence="1" id="KW-0694">RNA-binding</keyword>
<dbReference type="SMART" id="SM00360">
    <property type="entry name" value="RRM"/>
    <property type="match status" value="1"/>
</dbReference>
<gene>
    <name evidence="3" type="ORF">EZS28_006989</name>
</gene>
<dbReference type="EMBL" id="SNRW01001168">
    <property type="protein sequence ID" value="KAA6397485.1"/>
    <property type="molecule type" value="Genomic_DNA"/>
</dbReference>
<evidence type="ECO:0000259" key="2">
    <source>
        <dbReference type="PROSITE" id="PS50102"/>
    </source>
</evidence>
<dbReference type="CDD" id="cd00590">
    <property type="entry name" value="RRM_SF"/>
    <property type="match status" value="1"/>
</dbReference>
<dbReference type="InterPro" id="IPR000504">
    <property type="entry name" value="RRM_dom"/>
</dbReference>